<protein>
    <submittedName>
        <fullName evidence="2">Uncharacterized protein</fullName>
    </submittedName>
</protein>
<name>A0ABS1I6R8_9PROT</name>
<keyword evidence="3" id="KW-1185">Reference proteome</keyword>
<reference evidence="2 3" key="1">
    <citation type="submission" date="2021-01" db="EMBL/GenBank/DDBJ databases">
        <title>Azospirillum sp. YIM DDC1 draft genome.</title>
        <authorList>
            <person name="Wang Y.-X."/>
        </authorList>
    </citation>
    <scope>NUCLEOTIDE SEQUENCE [LARGE SCALE GENOMIC DNA]</scope>
    <source>
        <strain evidence="2 3">YIM DDC1</strain>
    </source>
</reference>
<evidence type="ECO:0000256" key="1">
    <source>
        <dbReference type="SAM" id="MobiDB-lite"/>
    </source>
</evidence>
<feature type="region of interest" description="Disordered" evidence="1">
    <location>
        <begin position="1"/>
        <end position="26"/>
    </location>
</feature>
<dbReference type="EMBL" id="JAEPIV010000029">
    <property type="protein sequence ID" value="MBK4722715.1"/>
    <property type="molecule type" value="Genomic_DNA"/>
</dbReference>
<dbReference type="RefSeq" id="WP_200487101.1">
    <property type="nucleotide sequence ID" value="NZ_JAEPIV010000029.1"/>
</dbReference>
<accession>A0ABS1I6R8</accession>
<dbReference type="Proteomes" id="UP000654452">
    <property type="component" value="Unassembled WGS sequence"/>
</dbReference>
<proteinExistence type="predicted"/>
<evidence type="ECO:0000313" key="3">
    <source>
        <dbReference type="Proteomes" id="UP000654452"/>
    </source>
</evidence>
<organism evidence="2 3">
    <name type="scientific">Azospirillum aestuarii</name>
    <dbReference type="NCBI Taxonomy" id="2802052"/>
    <lineage>
        <taxon>Bacteria</taxon>
        <taxon>Pseudomonadati</taxon>
        <taxon>Pseudomonadota</taxon>
        <taxon>Alphaproteobacteria</taxon>
        <taxon>Rhodospirillales</taxon>
        <taxon>Azospirillaceae</taxon>
        <taxon>Azospirillum</taxon>
    </lineage>
</organism>
<evidence type="ECO:0000313" key="2">
    <source>
        <dbReference type="EMBL" id="MBK4722715.1"/>
    </source>
</evidence>
<sequence length="224" mass="23376">MAGPDSTSIRPPPVGSAPLRASSAARADTSDVSARALLLDSNATIDGSRITGVVQNARTSLEANQANGLASGATIDGSQVTGTVANAARSQSSGSADYASQIWDARTNTWQWVNNVSVTRADSSGYSDTAGTAGTAGQANQLYNNYTGGYDWASNLRVGYSENSERLKQQWAGFGGPLVGQYVASNQLVTMGSEHSANADNAGFLWRDGQKLLGSQFCTYYNPC</sequence>
<gene>
    <name evidence="2" type="ORF">JJL56_28055</name>
</gene>
<comment type="caution">
    <text evidence="2">The sequence shown here is derived from an EMBL/GenBank/DDBJ whole genome shotgun (WGS) entry which is preliminary data.</text>
</comment>